<dbReference type="HAMAP" id="MF_00688">
    <property type="entry name" value="Leu_Phe_trans"/>
    <property type="match status" value="1"/>
</dbReference>
<keyword evidence="6" id="KW-1185">Reference proteome</keyword>
<evidence type="ECO:0000313" key="6">
    <source>
        <dbReference type="Proteomes" id="UP000290365"/>
    </source>
</evidence>
<comment type="similarity">
    <text evidence="4">Belongs to the L/F-transferase family.</text>
</comment>
<comment type="catalytic activity">
    <reaction evidence="4">
        <text>L-phenylalanyl-tRNA(Phe) + an N-terminal L-alpha-aminoacyl-[protein] = an N-terminal L-phenylalanyl-L-alpha-aminoacyl-[protein] + tRNA(Phe)</text>
        <dbReference type="Rhea" id="RHEA:43632"/>
        <dbReference type="Rhea" id="RHEA-COMP:9668"/>
        <dbReference type="Rhea" id="RHEA-COMP:9699"/>
        <dbReference type="Rhea" id="RHEA-COMP:10636"/>
        <dbReference type="Rhea" id="RHEA-COMP:10637"/>
        <dbReference type="ChEBI" id="CHEBI:78442"/>
        <dbReference type="ChEBI" id="CHEBI:78531"/>
        <dbReference type="ChEBI" id="CHEBI:78597"/>
        <dbReference type="ChEBI" id="CHEBI:83561"/>
        <dbReference type="EC" id="2.3.2.6"/>
    </reaction>
</comment>
<dbReference type="EC" id="2.3.2.6" evidence="4"/>
<dbReference type="Proteomes" id="UP000290365">
    <property type="component" value="Chromosome"/>
</dbReference>
<dbReference type="Pfam" id="PF03588">
    <property type="entry name" value="Leu_Phe_trans"/>
    <property type="match status" value="1"/>
</dbReference>
<evidence type="ECO:0000256" key="1">
    <source>
        <dbReference type="ARBA" id="ARBA00022490"/>
    </source>
</evidence>
<proteinExistence type="inferred from homology"/>
<dbReference type="Gene3D" id="3.40.630.70">
    <property type="entry name" value="Leucyl/phenylalanyl-tRNA-protein transferase, C-terminal domain"/>
    <property type="match status" value="1"/>
</dbReference>
<gene>
    <name evidence="4" type="primary">aat</name>
    <name evidence="5" type="ORF">EPA93_43670</name>
</gene>
<organism evidence="5 6">
    <name type="scientific">Ktedonosporobacter rubrisoli</name>
    <dbReference type="NCBI Taxonomy" id="2509675"/>
    <lineage>
        <taxon>Bacteria</taxon>
        <taxon>Bacillati</taxon>
        <taxon>Chloroflexota</taxon>
        <taxon>Ktedonobacteria</taxon>
        <taxon>Ktedonobacterales</taxon>
        <taxon>Ktedonosporobacteraceae</taxon>
        <taxon>Ktedonosporobacter</taxon>
    </lineage>
</organism>
<reference evidence="5 6" key="1">
    <citation type="submission" date="2019-01" db="EMBL/GenBank/DDBJ databases">
        <title>Ktedonosporobacter rubrisoli SCAWS-G2.</title>
        <authorList>
            <person name="Huang Y."/>
            <person name="Yan B."/>
        </authorList>
    </citation>
    <scope>NUCLEOTIDE SEQUENCE [LARGE SCALE GENOMIC DNA]</scope>
    <source>
        <strain evidence="5 6">SCAWS-G2</strain>
    </source>
</reference>
<dbReference type="KEGG" id="kbs:EPA93_43670"/>
<accession>A0A4P6K635</accession>
<name>A0A4P6K635_KTERU</name>
<keyword evidence="2 4" id="KW-0808">Transferase</keyword>
<dbReference type="Gene3D" id="3.30.70.3550">
    <property type="entry name" value="Leucyl/phenylalanyl-tRNA-protein transferase, N-terminal domain"/>
    <property type="match status" value="1"/>
</dbReference>
<evidence type="ECO:0000313" key="5">
    <source>
        <dbReference type="EMBL" id="QBD83769.1"/>
    </source>
</evidence>
<dbReference type="SUPFAM" id="SSF55729">
    <property type="entry name" value="Acyl-CoA N-acyltransferases (Nat)"/>
    <property type="match status" value="1"/>
</dbReference>
<evidence type="ECO:0000256" key="4">
    <source>
        <dbReference type="HAMAP-Rule" id="MF_00688"/>
    </source>
</evidence>
<comment type="catalytic activity">
    <reaction evidence="4">
        <text>N-terminal L-lysyl-[protein] + L-leucyl-tRNA(Leu) = N-terminal L-leucyl-L-lysyl-[protein] + tRNA(Leu) + H(+)</text>
        <dbReference type="Rhea" id="RHEA:12340"/>
        <dbReference type="Rhea" id="RHEA-COMP:9613"/>
        <dbReference type="Rhea" id="RHEA-COMP:9622"/>
        <dbReference type="Rhea" id="RHEA-COMP:12670"/>
        <dbReference type="Rhea" id="RHEA-COMP:12671"/>
        <dbReference type="ChEBI" id="CHEBI:15378"/>
        <dbReference type="ChEBI" id="CHEBI:65249"/>
        <dbReference type="ChEBI" id="CHEBI:78442"/>
        <dbReference type="ChEBI" id="CHEBI:78494"/>
        <dbReference type="ChEBI" id="CHEBI:133043"/>
        <dbReference type="EC" id="2.3.2.6"/>
    </reaction>
</comment>
<dbReference type="EMBL" id="CP035758">
    <property type="protein sequence ID" value="QBD83769.1"/>
    <property type="molecule type" value="Genomic_DNA"/>
</dbReference>
<dbReference type="InterPro" id="IPR016181">
    <property type="entry name" value="Acyl_CoA_acyltransferase"/>
</dbReference>
<dbReference type="GO" id="GO:0005737">
    <property type="term" value="C:cytoplasm"/>
    <property type="evidence" value="ECO:0007669"/>
    <property type="project" value="UniProtKB-SubCell"/>
</dbReference>
<keyword evidence="3 4" id="KW-0012">Acyltransferase</keyword>
<evidence type="ECO:0000256" key="3">
    <source>
        <dbReference type="ARBA" id="ARBA00023315"/>
    </source>
</evidence>
<dbReference type="InterPro" id="IPR042203">
    <property type="entry name" value="Leu/Phe-tRNA_Trfase_C"/>
</dbReference>
<dbReference type="InterPro" id="IPR004616">
    <property type="entry name" value="Leu/Phe-tRNA_Trfase"/>
</dbReference>
<evidence type="ECO:0000256" key="2">
    <source>
        <dbReference type="ARBA" id="ARBA00022679"/>
    </source>
</evidence>
<dbReference type="PANTHER" id="PTHR30098:SF2">
    <property type="entry name" value="LEUCYL_PHENYLALANYL-TRNA--PROTEIN TRANSFERASE"/>
    <property type="match status" value="1"/>
</dbReference>
<protein>
    <recommendedName>
        <fullName evidence="4">Leucyl/phenylalanyl-tRNA--protein transferase</fullName>
        <ecNumber evidence="4">2.3.2.6</ecNumber>
    </recommendedName>
    <alternativeName>
        <fullName evidence="4">L/F-transferase</fullName>
    </alternativeName>
    <alternativeName>
        <fullName evidence="4">Leucyltransferase</fullName>
    </alternativeName>
    <alternativeName>
        <fullName evidence="4">Phenyalanyltransferase</fullName>
    </alternativeName>
</protein>
<dbReference type="OrthoDB" id="9790282at2"/>
<dbReference type="GO" id="GO:0030163">
    <property type="term" value="P:protein catabolic process"/>
    <property type="evidence" value="ECO:0007669"/>
    <property type="project" value="UniProtKB-UniRule"/>
</dbReference>
<comment type="catalytic activity">
    <reaction evidence="4">
        <text>N-terminal L-arginyl-[protein] + L-leucyl-tRNA(Leu) = N-terminal L-leucyl-L-arginyl-[protein] + tRNA(Leu) + H(+)</text>
        <dbReference type="Rhea" id="RHEA:50416"/>
        <dbReference type="Rhea" id="RHEA-COMP:9613"/>
        <dbReference type="Rhea" id="RHEA-COMP:9622"/>
        <dbReference type="Rhea" id="RHEA-COMP:12672"/>
        <dbReference type="Rhea" id="RHEA-COMP:12673"/>
        <dbReference type="ChEBI" id="CHEBI:15378"/>
        <dbReference type="ChEBI" id="CHEBI:64719"/>
        <dbReference type="ChEBI" id="CHEBI:78442"/>
        <dbReference type="ChEBI" id="CHEBI:78494"/>
        <dbReference type="ChEBI" id="CHEBI:133044"/>
        <dbReference type="EC" id="2.3.2.6"/>
    </reaction>
</comment>
<dbReference type="GO" id="GO:0008914">
    <property type="term" value="F:leucyl-tRNA--protein transferase activity"/>
    <property type="evidence" value="ECO:0007669"/>
    <property type="project" value="UniProtKB-UniRule"/>
</dbReference>
<dbReference type="RefSeq" id="WP_129894832.1">
    <property type="nucleotide sequence ID" value="NZ_CP035758.1"/>
</dbReference>
<dbReference type="AlphaFoldDB" id="A0A4P6K635"/>
<comment type="function">
    <text evidence="4">Functions in the N-end rule pathway of protein degradation where it conjugates Leu, Phe and, less efficiently, Met from aminoacyl-tRNAs to the N-termini of proteins containing an N-terminal arginine or lysine.</text>
</comment>
<keyword evidence="1 4" id="KW-0963">Cytoplasm</keyword>
<dbReference type="FunFam" id="3.40.630.70:FF:000001">
    <property type="entry name" value="Leucyl/phenylalanyl-tRNA--protein transferase"/>
    <property type="match status" value="1"/>
</dbReference>
<comment type="subcellular location">
    <subcellularLocation>
        <location evidence="4">Cytoplasm</location>
    </subcellularLocation>
</comment>
<dbReference type="PANTHER" id="PTHR30098">
    <property type="entry name" value="LEUCYL/PHENYLALANYL-TRNA--PROTEIN TRANSFERASE"/>
    <property type="match status" value="1"/>
</dbReference>
<dbReference type="InterPro" id="IPR042221">
    <property type="entry name" value="Leu/Phe-tRNA_Trfase_N"/>
</dbReference>
<sequence>MRKRPESLDPALVIRAYAQGIFPMADEQGRISWYAPDPRAILEHENLHISRSLRATIRKSIFTIRIDTAFEQVMRSCADREETWINEEFIKTYTYLYHAGFAHSVEAWKDGELVGGLYGIAIGGAFMGESMFSQATDASKVCLVALVEHLQTRGYTLHDTQFITPHLATLGVTEIPRHVYEQRLQQALHLPCSWNA</sequence>
<dbReference type="NCBIfam" id="TIGR00667">
    <property type="entry name" value="aat"/>
    <property type="match status" value="1"/>
</dbReference>